<feature type="binding site" evidence="2">
    <location>
        <begin position="95"/>
        <end position="98"/>
    </location>
    <ligand>
        <name>substrate</name>
    </ligand>
</feature>
<dbReference type="SUPFAM" id="SSF53254">
    <property type="entry name" value="Phosphoglycerate mutase-like"/>
    <property type="match status" value="1"/>
</dbReference>
<proteinExistence type="predicted"/>
<accession>A0A3M6ZHR8</accession>
<dbReference type="SMART" id="SM00855">
    <property type="entry name" value="PGAM"/>
    <property type="match status" value="1"/>
</dbReference>
<feature type="active site" description="Proton donor/acceptor" evidence="1">
    <location>
        <position position="95"/>
    </location>
</feature>
<feature type="non-terminal residue" evidence="3">
    <location>
        <position position="157"/>
    </location>
</feature>
<evidence type="ECO:0008006" key="5">
    <source>
        <dbReference type="Google" id="ProtNLM"/>
    </source>
</evidence>
<dbReference type="EMBL" id="QWIK01000058">
    <property type="protein sequence ID" value="RMY14691.1"/>
    <property type="molecule type" value="Genomic_DNA"/>
</dbReference>
<gene>
    <name evidence="3" type="ORF">D0868_01321</name>
</gene>
<feature type="binding site" evidence="2">
    <location>
        <begin position="28"/>
        <end position="29"/>
    </location>
    <ligand>
        <name>substrate</name>
    </ligand>
</feature>
<evidence type="ECO:0000256" key="1">
    <source>
        <dbReference type="PIRSR" id="PIRSR613078-1"/>
    </source>
</evidence>
<dbReference type="GO" id="GO:0050278">
    <property type="term" value="F:sedoheptulose-bisphosphatase activity"/>
    <property type="evidence" value="ECO:0007669"/>
    <property type="project" value="TreeGrafter"/>
</dbReference>
<dbReference type="PANTHER" id="PTHR48100">
    <property type="entry name" value="BROAD-SPECIFICITY PHOSPHATASE YOR283W-RELATED"/>
    <property type="match status" value="1"/>
</dbReference>
<reference evidence="3 4" key="1">
    <citation type="journal article" date="2018" name="BMC Genomics">
        <title>Genomic evidence for intraspecific hybridization in a clonal and extremely halotolerant yeast.</title>
        <authorList>
            <person name="Gostincar C."/>
            <person name="Stajich J.E."/>
            <person name="Zupancic J."/>
            <person name="Zalar P."/>
            <person name="Gunde-Cimerman N."/>
        </authorList>
    </citation>
    <scope>NUCLEOTIDE SEQUENCE [LARGE SCALE GENOMIC DNA]</scope>
    <source>
        <strain evidence="3 4">EXF-6654</strain>
    </source>
</reference>
<feature type="binding site" evidence="2">
    <location>
        <position position="72"/>
    </location>
    <ligand>
        <name>substrate</name>
    </ligand>
</feature>
<dbReference type="PANTHER" id="PTHR48100:SF15">
    <property type="entry name" value="SEDOHEPTULOSE 1,7-BISPHOSPHATASE"/>
    <property type="match status" value="1"/>
</dbReference>
<dbReference type="AlphaFoldDB" id="A0A3M6ZHR8"/>
<dbReference type="InterPro" id="IPR029033">
    <property type="entry name" value="His_PPase_superfam"/>
</dbReference>
<sequence length="157" mass="17969">MPDKDASTPRVFLIRHGETEWSMSGQYTGKTDIPLTAHGEEQVASTAKFMYGPGRLIDPAKVAKVFVSPRKRAVRTYELLSGSKEGFETTESLAEWDYGQYEGMKTKAIRELRKSHGLDQDREWDIWRDGCEDGEYVFPLPLSTFFQKKTAKIDFHL</sequence>
<dbReference type="Pfam" id="PF00300">
    <property type="entry name" value="His_Phos_1"/>
    <property type="match status" value="1"/>
</dbReference>
<dbReference type="Gene3D" id="3.40.50.1240">
    <property type="entry name" value="Phosphoglycerate mutase-like"/>
    <property type="match status" value="1"/>
</dbReference>
<dbReference type="GO" id="GO:0046390">
    <property type="term" value="P:ribose phosphate biosynthetic process"/>
    <property type="evidence" value="ECO:0007669"/>
    <property type="project" value="TreeGrafter"/>
</dbReference>
<dbReference type="InterPro" id="IPR050275">
    <property type="entry name" value="PGM_Phosphatase"/>
</dbReference>
<name>A0A3M6ZHR8_HORWE</name>
<dbReference type="CDD" id="cd07067">
    <property type="entry name" value="HP_PGM_like"/>
    <property type="match status" value="1"/>
</dbReference>
<evidence type="ECO:0000256" key="2">
    <source>
        <dbReference type="PIRSR" id="PIRSR613078-2"/>
    </source>
</evidence>
<evidence type="ECO:0000313" key="3">
    <source>
        <dbReference type="EMBL" id="RMY14691.1"/>
    </source>
</evidence>
<evidence type="ECO:0000313" key="4">
    <source>
        <dbReference type="Proteomes" id="UP000282582"/>
    </source>
</evidence>
<protein>
    <recommendedName>
        <fullName evidence="5">Phosphoglycerate mutase (2,3-diphosphoglycerate-dependent)</fullName>
    </recommendedName>
</protein>
<organism evidence="3 4">
    <name type="scientific">Hortaea werneckii</name>
    <name type="common">Black yeast</name>
    <name type="synonym">Cladosporium werneckii</name>
    <dbReference type="NCBI Taxonomy" id="91943"/>
    <lineage>
        <taxon>Eukaryota</taxon>
        <taxon>Fungi</taxon>
        <taxon>Dikarya</taxon>
        <taxon>Ascomycota</taxon>
        <taxon>Pezizomycotina</taxon>
        <taxon>Dothideomycetes</taxon>
        <taxon>Dothideomycetidae</taxon>
        <taxon>Mycosphaerellales</taxon>
        <taxon>Teratosphaeriaceae</taxon>
        <taxon>Hortaea</taxon>
    </lineage>
</organism>
<comment type="caution">
    <text evidence="3">The sequence shown here is derived from an EMBL/GenBank/DDBJ whole genome shotgun (WGS) entry which is preliminary data.</text>
</comment>
<dbReference type="InterPro" id="IPR013078">
    <property type="entry name" value="His_Pase_superF_clade-1"/>
</dbReference>
<dbReference type="Proteomes" id="UP000282582">
    <property type="component" value="Unassembled WGS sequence"/>
</dbReference>
<feature type="active site" description="Tele-phosphohistidine intermediate" evidence="1">
    <location>
        <position position="16"/>
    </location>
</feature>